<dbReference type="PANTHER" id="PTHR14187:SF5">
    <property type="entry name" value="HEAT SHOCK 70 KDA PROTEIN 12A"/>
    <property type="match status" value="1"/>
</dbReference>
<dbReference type="EMBL" id="AJTX02000010">
    <property type="protein sequence ID" value="KKI98228.1"/>
    <property type="molecule type" value="Genomic_DNA"/>
</dbReference>
<dbReference type="Pfam" id="PF00012">
    <property type="entry name" value="HSP70"/>
    <property type="match status" value="1"/>
</dbReference>
<dbReference type="InterPro" id="IPR043129">
    <property type="entry name" value="ATPase_NBD"/>
</dbReference>
<dbReference type="Proteomes" id="UP000034681">
    <property type="component" value="Unassembled WGS sequence"/>
</dbReference>
<dbReference type="CDD" id="cd10229">
    <property type="entry name" value="ASKHA_NBD_HSP70_HSPA12"/>
    <property type="match status" value="1"/>
</dbReference>
<dbReference type="OrthoDB" id="3405531at2"/>
<evidence type="ECO:0000313" key="4">
    <source>
        <dbReference type="EMBL" id="KKI98228.1"/>
    </source>
</evidence>
<accession>A0A0M2PU93</accession>
<name>A0A0M2PU93_PROHO</name>
<evidence type="ECO:0000256" key="1">
    <source>
        <dbReference type="ARBA" id="ARBA00022741"/>
    </source>
</evidence>
<dbReference type="AlphaFoldDB" id="A0A0M2PU93"/>
<keyword evidence="5" id="KW-1185">Reference proteome</keyword>
<dbReference type="SUPFAM" id="SSF53067">
    <property type="entry name" value="Actin-like ATPase domain"/>
    <property type="match status" value="2"/>
</dbReference>
<gene>
    <name evidence="4" type="ORF">PROH_21400</name>
</gene>
<dbReference type="STRING" id="317619.GCA_000332315_03125"/>
<sequence>MILAFRGRNYRISIAIDFGTARSGYAYQFFEDEGAKDPIFRNRWPDTNEFYPKTPTEILFRPDGSVEAWGHTARKRFTQLREEASEKGYILIENFKTLLHDGKDRDQDGPFIMRDGKKFPVVKLIAEFLQRIKEVALSDIAETLGGEGLLDENEIRWCLTVPAVWREDSKQIMRHAAQLAGLIGEGTQEAERLLLVLEPEAAAVHCQQVMMRQNQVALESGKVIMIVDAGGGTVDITVHEVRLGEGLDELVPCGGGLHGSKYVDRNFREFLARKLCAEAMDEFETQWPVEYAKLMSETWENIKCSYDAVPNWRSSIEMPRRLEKILETSFPEVLDRLANVQGGDNTVIRLIHDDMEAIFKSVVDQLIGKVRNQFTALEDRRCDILFLVGGFAESPVLKQRIRDEFGDRVEQVIIPDRPGAAVLQGAASFGVNPGVVIARRSTLTYGTKTMMDFDERLDHEHGQRISARERSRIFGTDFSLDGCTNRFDIFVATGERIPSNASVTRSYIIPPNATELTVKFLSTINPKVRYTNLEKDEITELSQVDIRFPFASPDGSPKPMNIEMQFGQSQIIAYAIDPISGNRERCEFRFSSSY</sequence>
<keyword evidence="2" id="KW-0067">ATP-binding</keyword>
<evidence type="ECO:0000313" key="5">
    <source>
        <dbReference type="Proteomes" id="UP000034681"/>
    </source>
</evidence>
<dbReference type="InterPro" id="IPR013126">
    <property type="entry name" value="Hsp_70_fam"/>
</dbReference>
<keyword evidence="1" id="KW-0547">Nucleotide-binding</keyword>
<dbReference type="RefSeq" id="WP_017713366.1">
    <property type="nucleotide sequence ID" value="NZ_KB235939.1"/>
</dbReference>
<keyword evidence="3" id="KW-0143">Chaperone</keyword>
<organism evidence="4 5">
    <name type="scientific">Prochlorothrix hollandica PCC 9006 = CALU 1027</name>
    <dbReference type="NCBI Taxonomy" id="317619"/>
    <lineage>
        <taxon>Bacteria</taxon>
        <taxon>Bacillati</taxon>
        <taxon>Cyanobacteriota</taxon>
        <taxon>Cyanophyceae</taxon>
        <taxon>Prochlorotrichales</taxon>
        <taxon>Prochlorotrichaceae</taxon>
        <taxon>Prochlorothrix</taxon>
    </lineage>
</organism>
<dbReference type="Gene3D" id="3.30.420.40">
    <property type="match status" value="2"/>
</dbReference>
<dbReference type="GO" id="GO:0005524">
    <property type="term" value="F:ATP binding"/>
    <property type="evidence" value="ECO:0007669"/>
    <property type="project" value="UniProtKB-KW"/>
</dbReference>
<dbReference type="PANTHER" id="PTHR14187">
    <property type="entry name" value="ALPHA KINASE/ELONGATION FACTOR 2 KINASE"/>
    <property type="match status" value="1"/>
</dbReference>
<proteinExistence type="predicted"/>
<evidence type="ECO:0000256" key="3">
    <source>
        <dbReference type="ARBA" id="ARBA00023186"/>
    </source>
</evidence>
<evidence type="ECO:0000256" key="2">
    <source>
        <dbReference type="ARBA" id="ARBA00022840"/>
    </source>
</evidence>
<reference evidence="4" key="1">
    <citation type="submission" date="2012-04" db="EMBL/GenBank/DDBJ databases">
        <authorList>
            <person name="Borisov I.G."/>
            <person name="Ivanikova N.V."/>
            <person name="Pinevich A.V."/>
        </authorList>
    </citation>
    <scope>NUCLEOTIDE SEQUENCE</scope>
    <source>
        <strain evidence="4">CALU 1027</strain>
    </source>
</reference>
<comment type="caution">
    <text evidence="4">The sequence shown here is derived from an EMBL/GenBank/DDBJ whole genome shotgun (WGS) entry which is preliminary data.</text>
</comment>
<dbReference type="Gene3D" id="3.90.640.10">
    <property type="entry name" value="Actin, Chain A, domain 4"/>
    <property type="match status" value="1"/>
</dbReference>
<dbReference type="GO" id="GO:0140662">
    <property type="term" value="F:ATP-dependent protein folding chaperone"/>
    <property type="evidence" value="ECO:0007669"/>
    <property type="project" value="InterPro"/>
</dbReference>
<protein>
    <recommendedName>
        <fullName evidence="6">Molecular chaperone DnaK</fullName>
    </recommendedName>
</protein>
<evidence type="ECO:0008006" key="6">
    <source>
        <dbReference type="Google" id="ProtNLM"/>
    </source>
</evidence>